<dbReference type="PANTHER" id="PTHR10434:SF55">
    <property type="entry name" value="POSSIBLE ACYLTRANSFERASE"/>
    <property type="match status" value="1"/>
</dbReference>
<evidence type="ECO:0000256" key="3">
    <source>
        <dbReference type="SAM" id="MobiDB-lite"/>
    </source>
</evidence>
<dbReference type="AlphaFoldDB" id="A0A6G7YCA2"/>
<keyword evidence="2 5" id="KW-0012">Acyltransferase</keyword>
<dbReference type="PANTHER" id="PTHR10434">
    <property type="entry name" value="1-ACYL-SN-GLYCEROL-3-PHOSPHATE ACYLTRANSFERASE"/>
    <property type="match status" value="1"/>
</dbReference>
<dbReference type="Pfam" id="PF01553">
    <property type="entry name" value="Acyltransferase"/>
    <property type="match status" value="1"/>
</dbReference>
<reference evidence="5 6" key="1">
    <citation type="submission" date="2020-03" db="EMBL/GenBank/DDBJ databases">
        <title>Nocardioides sp. nov., isolated from fish.</title>
        <authorList>
            <person name="Hyun D.-W."/>
            <person name="Bae J.-W."/>
        </authorList>
    </citation>
    <scope>NUCLEOTIDE SEQUENCE [LARGE SCALE GENOMIC DNA]</scope>
    <source>
        <strain evidence="5 6">HDW12A</strain>
    </source>
</reference>
<dbReference type="GO" id="GO:0005886">
    <property type="term" value="C:plasma membrane"/>
    <property type="evidence" value="ECO:0007669"/>
    <property type="project" value="TreeGrafter"/>
</dbReference>
<dbReference type="Proteomes" id="UP000502035">
    <property type="component" value="Chromosome"/>
</dbReference>
<dbReference type="SMART" id="SM00563">
    <property type="entry name" value="PlsC"/>
    <property type="match status" value="1"/>
</dbReference>
<sequence length="281" mass="31092">MAEVCYRLANALGRVALKGLAIDVQHTGTEHVPTRGPVLLAATHVSYPDFVFLEHAAITRRRFVRFMCRHDIWHHRVAAVPMSRMQHVPVDREAPAAAYLRARRLLREGEAVCAFPEAGISYSYTVRSLMRGVASLARETGAPVVPVALWGSQRLYSVGRPDERGAEPPPDWTRRRRVDVAFGEPMWIGEGEDLTQWTRGLGARLTGLLEGIQAQPHHRPRAGEWAPWYPAHLGGSAPTRHEARELDSVPRSAVRPSWGPEGCGPPDVGLMCDATPTCRAD</sequence>
<accession>A0A6G7YCA2</accession>
<feature type="domain" description="Phospholipid/glycerol acyltransferase" evidence="4">
    <location>
        <begin position="38"/>
        <end position="152"/>
    </location>
</feature>
<evidence type="ECO:0000313" key="6">
    <source>
        <dbReference type="Proteomes" id="UP000502035"/>
    </source>
</evidence>
<keyword evidence="1 5" id="KW-0808">Transferase</keyword>
<evidence type="ECO:0000256" key="1">
    <source>
        <dbReference type="ARBA" id="ARBA00022679"/>
    </source>
</evidence>
<keyword evidence="6" id="KW-1185">Reference proteome</keyword>
<dbReference type="SUPFAM" id="SSF69593">
    <property type="entry name" value="Glycerol-3-phosphate (1)-acyltransferase"/>
    <property type="match status" value="1"/>
</dbReference>
<evidence type="ECO:0000256" key="2">
    <source>
        <dbReference type="ARBA" id="ARBA00023315"/>
    </source>
</evidence>
<dbReference type="KEGG" id="npi:G7071_02200"/>
<gene>
    <name evidence="5" type="ORF">G7071_02200</name>
</gene>
<dbReference type="CDD" id="cd07989">
    <property type="entry name" value="LPLAT_AGPAT-like"/>
    <property type="match status" value="1"/>
</dbReference>
<protein>
    <submittedName>
        <fullName evidence="5">1-acyl-sn-glycerol-3-phosphate acyltransferase</fullName>
    </submittedName>
</protein>
<organism evidence="5 6">
    <name type="scientific">Nocardioides piscis</name>
    <dbReference type="NCBI Taxonomy" id="2714938"/>
    <lineage>
        <taxon>Bacteria</taxon>
        <taxon>Bacillati</taxon>
        <taxon>Actinomycetota</taxon>
        <taxon>Actinomycetes</taxon>
        <taxon>Propionibacteriales</taxon>
        <taxon>Nocardioidaceae</taxon>
        <taxon>Nocardioides</taxon>
    </lineage>
</organism>
<evidence type="ECO:0000313" key="5">
    <source>
        <dbReference type="EMBL" id="QIK74425.1"/>
    </source>
</evidence>
<dbReference type="GO" id="GO:0003841">
    <property type="term" value="F:1-acylglycerol-3-phosphate O-acyltransferase activity"/>
    <property type="evidence" value="ECO:0007669"/>
    <property type="project" value="TreeGrafter"/>
</dbReference>
<dbReference type="EMBL" id="CP049866">
    <property type="protein sequence ID" value="QIK74425.1"/>
    <property type="molecule type" value="Genomic_DNA"/>
</dbReference>
<name>A0A6G7YCA2_9ACTN</name>
<evidence type="ECO:0000259" key="4">
    <source>
        <dbReference type="SMART" id="SM00563"/>
    </source>
</evidence>
<dbReference type="InterPro" id="IPR002123">
    <property type="entry name" value="Plipid/glycerol_acylTrfase"/>
</dbReference>
<dbReference type="GO" id="GO:0006654">
    <property type="term" value="P:phosphatidic acid biosynthetic process"/>
    <property type="evidence" value="ECO:0007669"/>
    <property type="project" value="TreeGrafter"/>
</dbReference>
<feature type="region of interest" description="Disordered" evidence="3">
    <location>
        <begin position="236"/>
        <end position="262"/>
    </location>
</feature>
<feature type="compositionally biased region" description="Basic and acidic residues" evidence="3">
    <location>
        <begin position="239"/>
        <end position="248"/>
    </location>
</feature>
<proteinExistence type="predicted"/>